<dbReference type="PANTHER" id="PTHR14097">
    <property type="entry name" value="OXIDOREDUCTASE HTATIP2"/>
    <property type="match status" value="1"/>
</dbReference>
<evidence type="ECO:0000313" key="2">
    <source>
        <dbReference type="Proteomes" id="UP001324427"/>
    </source>
</evidence>
<dbReference type="PANTHER" id="PTHR14097:SF8">
    <property type="entry name" value="NAD(P)-BINDING DOMAIN-CONTAINING PROTEIN"/>
    <property type="match status" value="1"/>
</dbReference>
<name>A0AAV9J3W8_9PEZI</name>
<accession>A0AAV9J3W8</accession>
<dbReference type="AlphaFoldDB" id="A0AAV9J3W8"/>
<dbReference type="EMBL" id="JAVFHQ010000096">
    <property type="protein sequence ID" value="KAK4539405.1"/>
    <property type="molecule type" value="Genomic_DNA"/>
</dbReference>
<gene>
    <name evidence="1" type="ORF">LTR36_010968</name>
</gene>
<keyword evidence="2" id="KW-1185">Reference proteome</keyword>
<dbReference type="SUPFAM" id="SSF51735">
    <property type="entry name" value="NAD(P)-binding Rossmann-fold domains"/>
    <property type="match status" value="1"/>
</dbReference>
<proteinExistence type="predicted"/>
<protein>
    <recommendedName>
        <fullName evidence="3">NAD(P)-binding domain-containing protein</fullName>
    </recommendedName>
</protein>
<dbReference type="InterPro" id="IPR036291">
    <property type="entry name" value="NAD(P)-bd_dom_sf"/>
</dbReference>
<comment type="caution">
    <text evidence="1">The sequence shown here is derived from an EMBL/GenBank/DDBJ whole genome shotgun (WGS) entry which is preliminary data.</text>
</comment>
<evidence type="ECO:0000313" key="1">
    <source>
        <dbReference type="EMBL" id="KAK4539405.1"/>
    </source>
</evidence>
<dbReference type="Proteomes" id="UP001324427">
    <property type="component" value="Unassembled WGS sequence"/>
</dbReference>
<reference evidence="1 2" key="1">
    <citation type="submission" date="2021-11" db="EMBL/GenBank/DDBJ databases">
        <title>Black yeast isolated from Biological Soil Crust.</title>
        <authorList>
            <person name="Kurbessoian T."/>
        </authorList>
    </citation>
    <scope>NUCLEOTIDE SEQUENCE [LARGE SCALE GENOMIC DNA]</scope>
    <source>
        <strain evidence="1 2">CCFEE 5522</strain>
    </source>
</reference>
<evidence type="ECO:0008006" key="3">
    <source>
        <dbReference type="Google" id="ProtNLM"/>
    </source>
</evidence>
<organism evidence="1 2">
    <name type="scientific">Oleoguttula mirabilis</name>
    <dbReference type="NCBI Taxonomy" id="1507867"/>
    <lineage>
        <taxon>Eukaryota</taxon>
        <taxon>Fungi</taxon>
        <taxon>Dikarya</taxon>
        <taxon>Ascomycota</taxon>
        <taxon>Pezizomycotina</taxon>
        <taxon>Dothideomycetes</taxon>
        <taxon>Dothideomycetidae</taxon>
        <taxon>Mycosphaerellales</taxon>
        <taxon>Teratosphaeriaceae</taxon>
        <taxon>Oleoguttula</taxon>
    </lineage>
</organism>
<sequence length="241" mass="25251">MAHIILTGATGTAGSAVLAYALASPSISRISILSRRPVKLADNEPKAHIIIHTDFEKYPEAVLDQLKGATGCIWAQGISSRGMKEDDYSKITVDYPLAAARAFAGLGAQVNFVYMSGEGADTEGKASTMFGRVKGRAEKTLLGLQEGESPDLKVYAVRPAIINPQGKYLAERTPTLQDRASTLLGGIAGMVWKSFEIPADKLAKACVDLAIGDGEPVPAGLGVGAGGRLLSNTALRRLAGL</sequence>
<dbReference type="Gene3D" id="3.40.50.720">
    <property type="entry name" value="NAD(P)-binding Rossmann-like Domain"/>
    <property type="match status" value="1"/>
</dbReference>